<feature type="region of interest" description="Disordered" evidence="1">
    <location>
        <begin position="51"/>
        <end position="84"/>
    </location>
</feature>
<name>A0A935C802_9BACT</name>
<dbReference type="Proteomes" id="UP000611723">
    <property type="component" value="Unassembled WGS sequence"/>
</dbReference>
<dbReference type="EMBL" id="JAEQBW010000001">
    <property type="protein sequence ID" value="MBK6263413.1"/>
    <property type="molecule type" value="Genomic_DNA"/>
</dbReference>
<dbReference type="Pfam" id="PF13699">
    <property type="entry name" value="eCIS_core"/>
    <property type="match status" value="1"/>
</dbReference>
<organism evidence="3 4">
    <name type="scientific">Marivirga aurantiaca</name>
    <dbReference type="NCBI Taxonomy" id="2802615"/>
    <lineage>
        <taxon>Bacteria</taxon>
        <taxon>Pseudomonadati</taxon>
        <taxon>Bacteroidota</taxon>
        <taxon>Cytophagia</taxon>
        <taxon>Cytophagales</taxon>
        <taxon>Marivirgaceae</taxon>
        <taxon>Marivirga</taxon>
    </lineage>
</organism>
<feature type="domain" description="eCIS core" evidence="2">
    <location>
        <begin position="77"/>
        <end position="142"/>
    </location>
</feature>
<feature type="region of interest" description="Disordered" evidence="1">
    <location>
        <begin position="12"/>
        <end position="39"/>
    </location>
</feature>
<feature type="compositionally biased region" description="Polar residues" evidence="1">
    <location>
        <begin position="16"/>
        <end position="30"/>
    </location>
</feature>
<feature type="compositionally biased region" description="Polar residues" evidence="1">
    <location>
        <begin position="51"/>
        <end position="60"/>
    </location>
</feature>
<protein>
    <submittedName>
        <fullName evidence="3">DUF4157 domain-containing protein</fullName>
    </submittedName>
</protein>
<gene>
    <name evidence="3" type="ORF">JKA74_00085</name>
</gene>
<keyword evidence="4" id="KW-1185">Reference proteome</keyword>
<feature type="region of interest" description="Disordered" evidence="1">
    <location>
        <begin position="560"/>
        <end position="591"/>
    </location>
</feature>
<dbReference type="AlphaFoldDB" id="A0A935C802"/>
<accession>A0A935C802</accession>
<evidence type="ECO:0000313" key="4">
    <source>
        <dbReference type="Proteomes" id="UP000611723"/>
    </source>
</evidence>
<feature type="compositionally biased region" description="Basic and acidic residues" evidence="1">
    <location>
        <begin position="64"/>
        <end position="73"/>
    </location>
</feature>
<comment type="caution">
    <text evidence="3">The sequence shown here is derived from an EMBL/GenBank/DDBJ whole genome shotgun (WGS) entry which is preliminary data.</text>
</comment>
<feature type="region of interest" description="Disordered" evidence="1">
    <location>
        <begin position="608"/>
        <end position="627"/>
    </location>
</feature>
<evidence type="ECO:0000259" key="2">
    <source>
        <dbReference type="Pfam" id="PF13699"/>
    </source>
</evidence>
<feature type="compositionally biased region" description="Basic and acidic residues" evidence="1">
    <location>
        <begin position="582"/>
        <end position="591"/>
    </location>
</feature>
<evidence type="ECO:0000313" key="3">
    <source>
        <dbReference type="EMBL" id="MBK6263413.1"/>
    </source>
</evidence>
<reference evidence="3" key="1">
    <citation type="submission" date="2021-01" db="EMBL/GenBank/DDBJ databases">
        <title>Marivirga aurantiaca sp. nov., isolated from intertidal surface sediments.</title>
        <authorList>
            <person name="Zhang M."/>
        </authorList>
    </citation>
    <scope>NUCLEOTIDE SEQUENCE</scope>
    <source>
        <strain evidence="3">S37H4</strain>
    </source>
</reference>
<feature type="compositionally biased region" description="Acidic residues" evidence="1">
    <location>
        <begin position="567"/>
        <end position="576"/>
    </location>
</feature>
<proteinExistence type="predicted"/>
<dbReference type="RefSeq" id="WP_201429102.1">
    <property type="nucleotide sequence ID" value="NZ_JAEQBW010000001.1"/>
</dbReference>
<sequence>MNIYAFKIQENKTRAAANSASQSKNRSEPTFQFADNRPEAIVQRKLQELANSHAAQQQLPQKKASSESGRRENNTGLPDNLKTGVENLSGYSMDDVKVHRNSGKPAQLQAHAYAQGSEIHLGPGQEKHLPHEVWHVVQQKQGRVKPTMQILEQSGNSTTTEKSKIEINDDSGLEREADVMGAKALQNKSTLQEKSKIASDSFPIKTALQAKAPVQCFLLNDNGLRYRGYYSEKIHAKKNRTKGKYLFKEIKAMIDDDIDYQLTVKQAFLKLKKEKMGSKPQSASSKIKGRATKRDISDEESIKYLYGYTTQGGSVYKEEEEIYDDSRKRARTPLSDAISEDDDLNTFIKRRRVTETNKVNRQTEYRNDAPPEESRMLIKNHYVKPANFYKKAHKLKRPYASAHRTPSFFDARGGKNEGDDYRNADMTSDAHNKRHSKFEGGIRTKLNQDSSLADLTYKVDTKHSIVKDSKNFAKKVKKELKLVVSKERLEKFYNKRQEIEPELEYISSDQRSVYDSNSTKIDEMSIGPDYEMDLPRKFFSQKERDMEGFRRAQYHGKGSIYETLDSNSEDSELDDEPPGKGSRTDYRSMTKSELKNVIEELEYHSEKRLSNDGLESLKKMRKHYNSL</sequence>
<evidence type="ECO:0000256" key="1">
    <source>
        <dbReference type="SAM" id="MobiDB-lite"/>
    </source>
</evidence>
<dbReference type="InterPro" id="IPR025295">
    <property type="entry name" value="eCIS_core_dom"/>
</dbReference>
<feature type="compositionally biased region" description="Basic and acidic residues" evidence="1">
    <location>
        <begin position="608"/>
        <end position="618"/>
    </location>
</feature>